<evidence type="ECO:0000256" key="17">
    <source>
        <dbReference type="SAM" id="Phobius"/>
    </source>
</evidence>
<evidence type="ECO:0000256" key="9">
    <source>
        <dbReference type="ARBA" id="ARBA00022777"/>
    </source>
</evidence>
<keyword evidence="14" id="KW-0325">Glycoprotein</keyword>
<dbReference type="Gene3D" id="3.30.430.20">
    <property type="entry name" value="Gnk2 domain, C-X8-C-X2-C motif"/>
    <property type="match status" value="2"/>
</dbReference>
<dbReference type="InterPro" id="IPR001245">
    <property type="entry name" value="Ser-Thr/Tyr_kinase_cat_dom"/>
</dbReference>
<keyword evidence="8" id="KW-0547">Nucleotide-binding</keyword>
<dbReference type="PROSITE" id="PS00108">
    <property type="entry name" value="PROTEIN_KINASE_ST"/>
    <property type="match status" value="1"/>
</dbReference>
<dbReference type="PROSITE" id="PS51473">
    <property type="entry name" value="GNK2"/>
    <property type="match status" value="2"/>
</dbReference>
<dbReference type="FunFam" id="3.30.200.20:FF:000195">
    <property type="entry name" value="G-type lectin S-receptor-like serine/threonine-protein kinase"/>
    <property type="match status" value="1"/>
</dbReference>
<dbReference type="SUPFAM" id="SSF56112">
    <property type="entry name" value="Protein kinase-like (PK-like)"/>
    <property type="match status" value="1"/>
</dbReference>
<evidence type="ECO:0000256" key="5">
    <source>
        <dbReference type="ARBA" id="ARBA00022692"/>
    </source>
</evidence>
<evidence type="ECO:0000256" key="18">
    <source>
        <dbReference type="SAM" id="SignalP"/>
    </source>
</evidence>
<dbReference type="CDD" id="cd23509">
    <property type="entry name" value="Gnk2-like"/>
    <property type="match status" value="2"/>
</dbReference>
<dbReference type="InterPro" id="IPR002902">
    <property type="entry name" value="GNK2"/>
</dbReference>
<dbReference type="Gramene" id="TRITD3Av1G271230.32">
    <property type="protein sequence ID" value="TRITD3Av1G271230.32"/>
    <property type="gene ID" value="TRITD3Av1G271230"/>
</dbReference>
<keyword evidence="4" id="KW-0808">Transferase</keyword>
<evidence type="ECO:0000256" key="11">
    <source>
        <dbReference type="ARBA" id="ARBA00022989"/>
    </source>
</evidence>
<keyword evidence="13" id="KW-1015">Disulfide bond</keyword>
<comment type="catalytic activity">
    <reaction evidence="15">
        <text>L-threonyl-[protein] + ATP = O-phospho-L-threonyl-[protein] + ADP + H(+)</text>
        <dbReference type="Rhea" id="RHEA:46608"/>
        <dbReference type="Rhea" id="RHEA-COMP:11060"/>
        <dbReference type="Rhea" id="RHEA-COMP:11605"/>
        <dbReference type="ChEBI" id="CHEBI:15378"/>
        <dbReference type="ChEBI" id="CHEBI:30013"/>
        <dbReference type="ChEBI" id="CHEBI:30616"/>
        <dbReference type="ChEBI" id="CHEBI:61977"/>
        <dbReference type="ChEBI" id="CHEBI:456216"/>
        <dbReference type="EC" id="2.7.11.1"/>
    </reaction>
</comment>
<dbReference type="SMART" id="SM00220">
    <property type="entry name" value="S_TKc"/>
    <property type="match status" value="1"/>
</dbReference>
<dbReference type="EMBL" id="LT934115">
    <property type="protein sequence ID" value="VAH69449.1"/>
    <property type="molecule type" value="Genomic_DNA"/>
</dbReference>
<dbReference type="InterPro" id="IPR038408">
    <property type="entry name" value="GNK2_sf"/>
</dbReference>
<keyword evidence="22" id="KW-1185">Reference proteome</keyword>
<name>A0A9R0S0T8_TRITD</name>
<dbReference type="Gene3D" id="3.30.200.20">
    <property type="entry name" value="Phosphorylase Kinase, domain 1"/>
    <property type="match status" value="1"/>
</dbReference>
<keyword evidence="7" id="KW-0677">Repeat</keyword>
<dbReference type="Pfam" id="PF01657">
    <property type="entry name" value="Stress-antifung"/>
    <property type="match status" value="2"/>
</dbReference>
<evidence type="ECO:0000256" key="14">
    <source>
        <dbReference type="ARBA" id="ARBA00023180"/>
    </source>
</evidence>
<dbReference type="GO" id="GO:0005524">
    <property type="term" value="F:ATP binding"/>
    <property type="evidence" value="ECO:0007669"/>
    <property type="project" value="UniProtKB-KW"/>
</dbReference>
<dbReference type="Pfam" id="PF07714">
    <property type="entry name" value="PK_Tyr_Ser-Thr"/>
    <property type="match status" value="1"/>
</dbReference>
<reference evidence="21 22" key="1">
    <citation type="submission" date="2017-09" db="EMBL/GenBank/DDBJ databases">
        <authorList>
            <consortium name="International Durum Wheat Genome Sequencing Consortium (IDWGSC)"/>
            <person name="Milanesi L."/>
        </authorList>
    </citation>
    <scope>NUCLEOTIDE SEQUENCE [LARGE SCALE GENOMIC DNA]</scope>
    <source>
        <strain evidence="22">cv. Svevo</strain>
    </source>
</reference>
<comment type="subcellular location">
    <subcellularLocation>
        <location evidence="1">Membrane</location>
        <topology evidence="1">Single-pass membrane protein</topology>
    </subcellularLocation>
</comment>
<evidence type="ECO:0000256" key="3">
    <source>
        <dbReference type="ARBA" id="ARBA00022527"/>
    </source>
</evidence>
<comment type="catalytic activity">
    <reaction evidence="16">
        <text>L-seryl-[protein] + ATP = O-phospho-L-seryl-[protein] + ADP + H(+)</text>
        <dbReference type="Rhea" id="RHEA:17989"/>
        <dbReference type="Rhea" id="RHEA-COMP:9863"/>
        <dbReference type="Rhea" id="RHEA-COMP:11604"/>
        <dbReference type="ChEBI" id="CHEBI:15378"/>
        <dbReference type="ChEBI" id="CHEBI:29999"/>
        <dbReference type="ChEBI" id="CHEBI:30616"/>
        <dbReference type="ChEBI" id="CHEBI:83421"/>
        <dbReference type="ChEBI" id="CHEBI:456216"/>
        <dbReference type="EC" id="2.7.11.1"/>
    </reaction>
</comment>
<gene>
    <name evidence="21" type="ORF">TRITD_3Av1G271230</name>
</gene>
<organism evidence="21 22">
    <name type="scientific">Triticum turgidum subsp. durum</name>
    <name type="common">Durum wheat</name>
    <name type="synonym">Triticum durum</name>
    <dbReference type="NCBI Taxonomy" id="4567"/>
    <lineage>
        <taxon>Eukaryota</taxon>
        <taxon>Viridiplantae</taxon>
        <taxon>Streptophyta</taxon>
        <taxon>Embryophyta</taxon>
        <taxon>Tracheophyta</taxon>
        <taxon>Spermatophyta</taxon>
        <taxon>Magnoliopsida</taxon>
        <taxon>Liliopsida</taxon>
        <taxon>Poales</taxon>
        <taxon>Poaceae</taxon>
        <taxon>BOP clade</taxon>
        <taxon>Pooideae</taxon>
        <taxon>Triticodae</taxon>
        <taxon>Triticeae</taxon>
        <taxon>Triticinae</taxon>
        <taxon>Triticum</taxon>
    </lineage>
</organism>
<dbReference type="AlphaFoldDB" id="A0A9R0S0T8"/>
<evidence type="ECO:0000256" key="6">
    <source>
        <dbReference type="ARBA" id="ARBA00022729"/>
    </source>
</evidence>
<evidence type="ECO:0000256" key="16">
    <source>
        <dbReference type="ARBA" id="ARBA00048679"/>
    </source>
</evidence>
<dbReference type="Proteomes" id="UP000324705">
    <property type="component" value="Chromosome 3A"/>
</dbReference>
<feature type="domain" description="Gnk2-homologous" evidence="20">
    <location>
        <begin position="148"/>
        <end position="253"/>
    </location>
</feature>
<feature type="domain" description="Protein kinase" evidence="19">
    <location>
        <begin position="378"/>
        <end position="664"/>
    </location>
</feature>
<keyword evidence="5 17" id="KW-0812">Transmembrane</keyword>
<evidence type="ECO:0000256" key="12">
    <source>
        <dbReference type="ARBA" id="ARBA00023136"/>
    </source>
</evidence>
<keyword evidence="12 17" id="KW-0472">Membrane</keyword>
<proteinExistence type="predicted"/>
<feature type="domain" description="Gnk2-homologous" evidence="20">
    <location>
        <begin position="32"/>
        <end position="138"/>
    </location>
</feature>
<evidence type="ECO:0000256" key="13">
    <source>
        <dbReference type="ARBA" id="ARBA00023157"/>
    </source>
</evidence>
<dbReference type="FunFam" id="1.10.510.10:FF:000060">
    <property type="entry name" value="G-type lectin S-receptor-like serine/threonine-protein kinase"/>
    <property type="match status" value="1"/>
</dbReference>
<keyword evidence="9" id="KW-0418">Kinase</keyword>
<dbReference type="InterPro" id="IPR008271">
    <property type="entry name" value="Ser/Thr_kinase_AS"/>
</dbReference>
<sequence>MRFLSSADLACHPQMAMVILLLLLPLVPLAAAQAWPFCGDSGVYESDSTYEANLELLSTTLPKKAASSTNLFATDTVGIVPNVIFALALCRGDSNASACEGCLVTAFQDGQEHCANNKDAAVYYDSNPCMLRFSNQNFLATNVNDNILVVPSMEMPLITWTRADFSRILFFTLLNSTAESAADSPRWFTTSRLDISSFPTLYCLMQCTPDLTADDCMACLQPYSQYTLKYMDGQKGGQILGTRCSMRYEIYPFFQGETMLRISNLASEVPAINNTLPPVTVYPHLPVSQATIQEYQGRNSRRKVLRIIAIAAPLLSIFLCFICCIVWMTRRRKGTDILHDQAAMNRLEEDAFVSRLEDKSLEFTLFEFSEILHATHNFSKENLLGQGGFGPVYKGQLPDGVEIAVKRLASHSGQGFTEFKNEVELIAKLQHNNLVKLTGCCIEGEEKLLVYEYLPNKSLDFFIFDVSRTTLVDWNKRCVIIEGIAQGLLYLHKHSRLRIIHRDLKASNILLDQGMNPKISDFGLAKIFSSNDTQGSTKRVVGTYGYMAPEYASEGIYSIKSDVFSFGVLLLEILSGQRNSGFHQHEDFLNLLGYSWQLWEGGRCFELLEASIAKEIHAAEARRYINIALMCVQEHADDRPTMSNVVAMLNSESVILPEPKHPAYFSLRVSKVDESGNNDLTVCSNNEVTITEEPDGR</sequence>
<evidence type="ECO:0000313" key="22">
    <source>
        <dbReference type="Proteomes" id="UP000324705"/>
    </source>
</evidence>
<evidence type="ECO:0000256" key="10">
    <source>
        <dbReference type="ARBA" id="ARBA00022840"/>
    </source>
</evidence>
<dbReference type="GO" id="GO:0005886">
    <property type="term" value="C:plasma membrane"/>
    <property type="evidence" value="ECO:0007669"/>
    <property type="project" value="TreeGrafter"/>
</dbReference>
<feature type="signal peptide" evidence="18">
    <location>
        <begin position="1"/>
        <end position="32"/>
    </location>
</feature>
<dbReference type="PROSITE" id="PS50011">
    <property type="entry name" value="PROTEIN_KINASE_DOM"/>
    <property type="match status" value="1"/>
</dbReference>
<dbReference type="GO" id="GO:0004674">
    <property type="term" value="F:protein serine/threonine kinase activity"/>
    <property type="evidence" value="ECO:0007669"/>
    <property type="project" value="UniProtKB-KW"/>
</dbReference>
<evidence type="ECO:0000256" key="15">
    <source>
        <dbReference type="ARBA" id="ARBA00047899"/>
    </source>
</evidence>
<evidence type="ECO:0000256" key="8">
    <source>
        <dbReference type="ARBA" id="ARBA00022741"/>
    </source>
</evidence>
<evidence type="ECO:0000259" key="20">
    <source>
        <dbReference type="PROSITE" id="PS51473"/>
    </source>
</evidence>
<evidence type="ECO:0000259" key="19">
    <source>
        <dbReference type="PROSITE" id="PS50011"/>
    </source>
</evidence>
<feature type="transmembrane region" description="Helical" evidence="17">
    <location>
        <begin position="304"/>
        <end position="328"/>
    </location>
</feature>
<feature type="chain" id="PRO_5040134436" description="non-specific serine/threonine protein kinase" evidence="18">
    <location>
        <begin position="33"/>
        <end position="697"/>
    </location>
</feature>
<dbReference type="FunFam" id="3.30.430.20:FF:000004">
    <property type="entry name" value="Receptor-like serine-threonine protein kinase"/>
    <property type="match status" value="1"/>
</dbReference>
<dbReference type="PANTHER" id="PTHR27002">
    <property type="entry name" value="RECEPTOR-LIKE SERINE/THREONINE-PROTEIN KINASE SD1-8"/>
    <property type="match status" value="1"/>
</dbReference>
<evidence type="ECO:0000256" key="4">
    <source>
        <dbReference type="ARBA" id="ARBA00022679"/>
    </source>
</evidence>
<dbReference type="EC" id="2.7.11.1" evidence="2"/>
<dbReference type="Gene3D" id="1.10.510.10">
    <property type="entry name" value="Transferase(Phosphotransferase) domain 1"/>
    <property type="match status" value="1"/>
</dbReference>
<dbReference type="CDD" id="cd14066">
    <property type="entry name" value="STKc_IRAK"/>
    <property type="match status" value="1"/>
</dbReference>
<dbReference type="PANTHER" id="PTHR27002:SF460">
    <property type="entry name" value="OS01G0366300 PROTEIN"/>
    <property type="match status" value="1"/>
</dbReference>
<keyword evidence="3" id="KW-0723">Serine/threonine-protein kinase</keyword>
<keyword evidence="6 18" id="KW-0732">Signal</keyword>
<dbReference type="InterPro" id="IPR011009">
    <property type="entry name" value="Kinase-like_dom_sf"/>
</dbReference>
<keyword evidence="11 17" id="KW-1133">Transmembrane helix</keyword>
<dbReference type="InterPro" id="IPR000719">
    <property type="entry name" value="Prot_kinase_dom"/>
</dbReference>
<evidence type="ECO:0000313" key="21">
    <source>
        <dbReference type="EMBL" id="VAH69449.1"/>
    </source>
</evidence>
<evidence type="ECO:0000256" key="2">
    <source>
        <dbReference type="ARBA" id="ARBA00012513"/>
    </source>
</evidence>
<protein>
    <recommendedName>
        <fullName evidence="2">non-specific serine/threonine protein kinase</fullName>
        <ecNumber evidence="2">2.7.11.1</ecNumber>
    </recommendedName>
</protein>
<accession>A0A9R0S0T8</accession>
<keyword evidence="10" id="KW-0067">ATP-binding</keyword>
<evidence type="ECO:0000256" key="1">
    <source>
        <dbReference type="ARBA" id="ARBA00004167"/>
    </source>
</evidence>
<evidence type="ECO:0000256" key="7">
    <source>
        <dbReference type="ARBA" id="ARBA00022737"/>
    </source>
</evidence>